<evidence type="ECO:0000256" key="1">
    <source>
        <dbReference type="ARBA" id="ARBA00010791"/>
    </source>
</evidence>
<feature type="compositionally biased region" description="Polar residues" evidence="8">
    <location>
        <begin position="1055"/>
        <end position="1107"/>
    </location>
</feature>
<dbReference type="InterPro" id="IPR011009">
    <property type="entry name" value="Kinase-like_dom_sf"/>
</dbReference>
<dbReference type="GO" id="GO:0005524">
    <property type="term" value="F:ATP binding"/>
    <property type="evidence" value="ECO:0007669"/>
    <property type="project" value="UniProtKB-UniRule"/>
</dbReference>
<dbReference type="PROSITE" id="PS50011">
    <property type="entry name" value="PROTEIN_KINASE_DOM"/>
    <property type="match status" value="1"/>
</dbReference>
<feature type="compositionally biased region" description="Basic and acidic residues" evidence="8">
    <location>
        <begin position="887"/>
        <end position="904"/>
    </location>
</feature>
<dbReference type="EMBL" id="JAKWFO010000005">
    <property type="protein sequence ID" value="KAI9635965.1"/>
    <property type="molecule type" value="Genomic_DNA"/>
</dbReference>
<dbReference type="Gene3D" id="3.30.200.20">
    <property type="entry name" value="Phosphorylase Kinase, domain 1"/>
    <property type="match status" value="1"/>
</dbReference>
<keyword evidence="2" id="KW-0723">Serine/threonine-protein kinase</keyword>
<accession>A0AA38H7Q9</accession>
<dbReference type="GO" id="GO:0005737">
    <property type="term" value="C:cytoplasm"/>
    <property type="evidence" value="ECO:0007669"/>
    <property type="project" value="TreeGrafter"/>
</dbReference>
<evidence type="ECO:0000256" key="3">
    <source>
        <dbReference type="ARBA" id="ARBA00022679"/>
    </source>
</evidence>
<feature type="compositionally biased region" description="Pro residues" evidence="8">
    <location>
        <begin position="1"/>
        <end position="10"/>
    </location>
</feature>
<evidence type="ECO:0000256" key="4">
    <source>
        <dbReference type="ARBA" id="ARBA00022741"/>
    </source>
</evidence>
<comment type="caution">
    <text evidence="10">The sequence shown here is derived from an EMBL/GenBank/DDBJ whole genome shotgun (WGS) entry which is preliminary data.</text>
</comment>
<dbReference type="PANTHER" id="PTHR24346:SF82">
    <property type="entry name" value="KP78A-RELATED"/>
    <property type="match status" value="1"/>
</dbReference>
<dbReference type="Gene3D" id="1.10.510.10">
    <property type="entry name" value="Transferase(Phosphotransferase) domain 1"/>
    <property type="match status" value="1"/>
</dbReference>
<feature type="compositionally biased region" description="Basic residues" evidence="8">
    <location>
        <begin position="838"/>
        <end position="849"/>
    </location>
</feature>
<keyword evidence="11" id="KW-1185">Reference proteome</keyword>
<keyword evidence="3" id="KW-0808">Transferase</keyword>
<proteinExistence type="inferred from homology"/>
<feature type="region of interest" description="Disordered" evidence="8">
    <location>
        <begin position="730"/>
        <end position="870"/>
    </location>
</feature>
<dbReference type="GeneID" id="77726493"/>
<dbReference type="Proteomes" id="UP001164286">
    <property type="component" value="Unassembled WGS sequence"/>
</dbReference>
<feature type="compositionally biased region" description="Low complexity" evidence="8">
    <location>
        <begin position="399"/>
        <end position="410"/>
    </location>
</feature>
<feature type="region of interest" description="Disordered" evidence="8">
    <location>
        <begin position="263"/>
        <end position="282"/>
    </location>
</feature>
<feature type="compositionally biased region" description="Polar residues" evidence="8">
    <location>
        <begin position="1114"/>
        <end position="1125"/>
    </location>
</feature>
<dbReference type="PROSITE" id="PS00108">
    <property type="entry name" value="PROTEIN_KINASE_ST"/>
    <property type="match status" value="1"/>
</dbReference>
<dbReference type="FunFam" id="3.30.200.20:FF:000042">
    <property type="entry name" value="Aurora kinase A"/>
    <property type="match status" value="1"/>
</dbReference>
<sequence length="1164" mass="124663">MSESPLPSPRRPYFGATGGPSGPSSPRPSRTSYGFSPTLPQTAFPSTSSDIAFPSAQSRLPPINTTVRHALLSPQLSTPVDHAGGQQLQYVFPDMSSPRPSLSSPRGPAADLPPRSRRNSAAIVSISLSTRSRSRTPRGSHAGLNGSGTLTPSRSSNLTPRNEDAVLVQMGEPRQADADVFEKWEPAGGIILGDMDEDDSAIDDDQYGGEEYDRSWTGQSEGPARDIMRPGMLFGEGLEFHGEKIQPAVGKVADGAGILPLRRDGSGVGQKRRPGLQEPEDETKKRYEVVRPLGSGSYAVVYLVREKGGRKREYALKCLSKQDLTDEQIETQLFEATIHLSLPIHANIVTLHQTLQTKHWLFLMLELCPGEDLFYWLEKSRDASPPPVNANLPEETSHHPSSSSKFSSSSIPFSSSQLFGGMSHMSMGMSSSQTSTPFLHGQSPASLLFSHHNGNGHHSSSFAAQTPPTPSLLSAFAANTLLSTRRLRLIASMFSQMCEAVSVCHDAGVAHRDIKPENFICCDSVELEVVAEGQEDEGGFGPQAKRKVVVKLTDFGLATTEEDSGDVECGSKPYMSYECRNNLGPTYMPALADVWSLGIVLINMLFHRNPWKDPTEGDPNFDNFLHDPTGFLLSKFTGIGRDVATYLAEHVLCLDVENRVTAGQFGKWVKSLPEMIGGKRAMLHIKTERRERKERERVHKWEDGNGAMAAPGMFVKSPIGGVGGQERKVSASALTSTAPTSAIPIGTSLTTTTSSTASSNTPTLSASIRPLAPAIPTEEEEGGDHTPELDDELTSATTNDEQPTPVDSTTMYSPGQSERGEEGPIGDGESDARSLSTNKRRKRGVRKGKAAQAALAAAAAGEHPSTKEERDALLAELAAASQSLARDLSKGPKKEDLDFNRVEDFPPLGTSPAQVAQAKKSRWKNLMKTSDSSANPELAALARRVAERDAGSGGNWSAPAKLQGHPDSKRSPFRGSAGPASAYSSFGQVSSASATSSMSGAEEDDWRRRPRREARRDESLDRARRAAAAAAAITGGLDGMSMGSFGKPPMRPPGLNSSLHRAHIPSTSPPSLTSRYTAPDSISLQTVRSGYSGQSVSSTTQAATHQIQPVAPPRQSSASIESSRTIVGPTVGKADAAEPSRPKIKGQIQSLAKMLSGLKTKGKE</sequence>
<gene>
    <name evidence="10" type="ORF">MKK02DRAFT_27012</name>
</gene>
<reference evidence="10" key="1">
    <citation type="journal article" date="2022" name="G3 (Bethesda)">
        <title>High quality genome of the basidiomycete yeast Dioszegia hungarica PDD-24b-2 isolated from cloud water.</title>
        <authorList>
            <person name="Jarrige D."/>
            <person name="Haridas S."/>
            <person name="Bleykasten-Grosshans C."/>
            <person name="Joly M."/>
            <person name="Nadalig T."/>
            <person name="Sancelme M."/>
            <person name="Vuilleumier S."/>
            <person name="Grigoriev I.V."/>
            <person name="Amato P."/>
            <person name="Bringel F."/>
        </authorList>
    </citation>
    <scope>NUCLEOTIDE SEQUENCE</scope>
    <source>
        <strain evidence="10">PDD-24b-2</strain>
    </source>
</reference>
<keyword evidence="6 7" id="KW-0067">ATP-binding</keyword>
<feature type="binding site" evidence="7">
    <location>
        <position position="317"/>
    </location>
    <ligand>
        <name>ATP</name>
        <dbReference type="ChEBI" id="CHEBI:30616"/>
    </ligand>
</feature>
<feature type="compositionally biased region" description="Low complexity" evidence="8">
    <location>
        <begin position="850"/>
        <end position="860"/>
    </location>
</feature>
<evidence type="ECO:0000313" key="10">
    <source>
        <dbReference type="EMBL" id="KAI9635965.1"/>
    </source>
</evidence>
<dbReference type="FunFam" id="1.10.510.10:FF:000832">
    <property type="entry name" value="Serine/threonine protein kinase, variant"/>
    <property type="match status" value="1"/>
</dbReference>
<organism evidence="10 11">
    <name type="scientific">Dioszegia hungarica</name>
    <dbReference type="NCBI Taxonomy" id="4972"/>
    <lineage>
        <taxon>Eukaryota</taxon>
        <taxon>Fungi</taxon>
        <taxon>Dikarya</taxon>
        <taxon>Basidiomycota</taxon>
        <taxon>Agaricomycotina</taxon>
        <taxon>Tremellomycetes</taxon>
        <taxon>Tremellales</taxon>
        <taxon>Bulleribasidiaceae</taxon>
        <taxon>Dioszegia</taxon>
    </lineage>
</organism>
<comment type="similarity">
    <text evidence="1">Belongs to the protein kinase superfamily. CAMK Ser/Thr protein kinase family. NIM1 subfamily.</text>
</comment>
<feature type="compositionally biased region" description="Low complexity" evidence="8">
    <location>
        <begin position="730"/>
        <end position="767"/>
    </location>
</feature>
<feature type="region of interest" description="Disordered" evidence="8">
    <location>
        <begin position="91"/>
        <end position="161"/>
    </location>
</feature>
<feature type="compositionally biased region" description="Low complexity" evidence="8">
    <location>
        <begin position="22"/>
        <end position="32"/>
    </location>
</feature>
<protein>
    <recommendedName>
        <fullName evidence="9">Protein kinase domain-containing protein</fullName>
    </recommendedName>
</protein>
<feature type="compositionally biased region" description="Basic and acidic residues" evidence="8">
    <location>
        <begin position="1014"/>
        <end position="1024"/>
    </location>
</feature>
<evidence type="ECO:0000256" key="2">
    <source>
        <dbReference type="ARBA" id="ARBA00022527"/>
    </source>
</evidence>
<evidence type="ECO:0000256" key="5">
    <source>
        <dbReference type="ARBA" id="ARBA00022777"/>
    </source>
</evidence>
<dbReference type="SMART" id="SM00220">
    <property type="entry name" value="S_TKc"/>
    <property type="match status" value="1"/>
</dbReference>
<dbReference type="Pfam" id="PF00069">
    <property type="entry name" value="Pkinase"/>
    <property type="match status" value="2"/>
</dbReference>
<feature type="compositionally biased region" description="Low complexity" evidence="8">
    <location>
        <begin position="980"/>
        <end position="1000"/>
    </location>
</feature>
<keyword evidence="5" id="KW-0418">Kinase</keyword>
<dbReference type="GO" id="GO:0035556">
    <property type="term" value="P:intracellular signal transduction"/>
    <property type="evidence" value="ECO:0007669"/>
    <property type="project" value="TreeGrafter"/>
</dbReference>
<evidence type="ECO:0000313" key="11">
    <source>
        <dbReference type="Proteomes" id="UP001164286"/>
    </source>
</evidence>
<evidence type="ECO:0000256" key="7">
    <source>
        <dbReference type="PROSITE-ProRule" id="PRU10141"/>
    </source>
</evidence>
<dbReference type="SUPFAM" id="SSF56112">
    <property type="entry name" value="Protein kinase-like (PK-like)"/>
    <property type="match status" value="1"/>
</dbReference>
<dbReference type="InterPro" id="IPR017441">
    <property type="entry name" value="Protein_kinase_ATP_BS"/>
</dbReference>
<feature type="compositionally biased region" description="Polar residues" evidence="8">
    <location>
        <begin position="33"/>
        <end position="50"/>
    </location>
</feature>
<dbReference type="PANTHER" id="PTHR24346">
    <property type="entry name" value="MAP/MICROTUBULE AFFINITY-REGULATING KINASE"/>
    <property type="match status" value="1"/>
</dbReference>
<keyword evidence="4 7" id="KW-0547">Nucleotide-binding</keyword>
<evidence type="ECO:0000256" key="8">
    <source>
        <dbReference type="SAM" id="MobiDB-lite"/>
    </source>
</evidence>
<dbReference type="InterPro" id="IPR000719">
    <property type="entry name" value="Prot_kinase_dom"/>
</dbReference>
<evidence type="ECO:0000256" key="6">
    <source>
        <dbReference type="ARBA" id="ARBA00022840"/>
    </source>
</evidence>
<name>A0AA38H7Q9_9TREE</name>
<dbReference type="AlphaFoldDB" id="A0AA38H7Q9"/>
<feature type="compositionally biased region" description="Polar residues" evidence="8">
    <location>
        <begin position="794"/>
        <end position="816"/>
    </location>
</feature>
<feature type="domain" description="Protein kinase" evidence="9">
    <location>
        <begin position="287"/>
        <end position="675"/>
    </location>
</feature>
<feature type="region of interest" description="Disordered" evidence="8">
    <location>
        <begin position="882"/>
        <end position="1147"/>
    </location>
</feature>
<feature type="compositionally biased region" description="Low complexity" evidence="8">
    <location>
        <begin position="93"/>
        <end position="108"/>
    </location>
</feature>
<dbReference type="GO" id="GO:0004674">
    <property type="term" value="F:protein serine/threonine kinase activity"/>
    <property type="evidence" value="ECO:0007669"/>
    <property type="project" value="UniProtKB-KW"/>
</dbReference>
<dbReference type="PROSITE" id="PS00107">
    <property type="entry name" value="PROTEIN_KINASE_ATP"/>
    <property type="match status" value="1"/>
</dbReference>
<feature type="region of interest" description="Disordered" evidence="8">
    <location>
        <begin position="1"/>
        <end position="50"/>
    </location>
</feature>
<dbReference type="InterPro" id="IPR008271">
    <property type="entry name" value="Ser/Thr_kinase_AS"/>
</dbReference>
<dbReference type="RefSeq" id="XP_052945742.1">
    <property type="nucleotide sequence ID" value="XM_053087292.1"/>
</dbReference>
<feature type="region of interest" description="Disordered" evidence="8">
    <location>
        <begin position="385"/>
        <end position="410"/>
    </location>
</feature>
<evidence type="ECO:0000259" key="9">
    <source>
        <dbReference type="PROSITE" id="PS50011"/>
    </source>
</evidence>
<feature type="compositionally biased region" description="Polar residues" evidence="8">
    <location>
        <begin position="147"/>
        <end position="160"/>
    </location>
</feature>